<feature type="compositionally biased region" description="Basic and acidic residues" evidence="1">
    <location>
        <begin position="106"/>
        <end position="116"/>
    </location>
</feature>
<comment type="caution">
    <text evidence="2">The sequence shown here is derived from an EMBL/GenBank/DDBJ whole genome shotgun (WGS) entry which is preliminary data.</text>
</comment>
<accession>A0A4S2MM40</accession>
<dbReference type="AlphaFoldDB" id="A0A4S2MM40"/>
<feature type="compositionally biased region" description="Polar residues" evidence="1">
    <location>
        <begin position="144"/>
        <end position="171"/>
    </location>
</feature>
<name>A0A4S2MM40_OPIFE</name>
<evidence type="ECO:0000313" key="3">
    <source>
        <dbReference type="Proteomes" id="UP000308267"/>
    </source>
</evidence>
<gene>
    <name evidence="2" type="ORF">CRM22_000253</name>
</gene>
<keyword evidence="3" id="KW-1185">Reference proteome</keyword>
<feature type="compositionally biased region" description="Basic and acidic residues" evidence="1">
    <location>
        <begin position="126"/>
        <end position="140"/>
    </location>
</feature>
<feature type="region of interest" description="Disordered" evidence="1">
    <location>
        <begin position="65"/>
        <end position="171"/>
    </location>
</feature>
<evidence type="ECO:0000313" key="2">
    <source>
        <dbReference type="EMBL" id="TGZ75608.1"/>
    </source>
</evidence>
<proteinExistence type="predicted"/>
<dbReference type="Proteomes" id="UP000308267">
    <property type="component" value="Unassembled WGS sequence"/>
</dbReference>
<dbReference type="EMBL" id="SJOL01000471">
    <property type="protein sequence ID" value="TGZ75608.1"/>
    <property type="molecule type" value="Genomic_DNA"/>
</dbReference>
<evidence type="ECO:0000256" key="1">
    <source>
        <dbReference type="SAM" id="MobiDB-lite"/>
    </source>
</evidence>
<organism evidence="2 3">
    <name type="scientific">Opisthorchis felineus</name>
    <dbReference type="NCBI Taxonomy" id="147828"/>
    <lineage>
        <taxon>Eukaryota</taxon>
        <taxon>Metazoa</taxon>
        <taxon>Spiralia</taxon>
        <taxon>Lophotrochozoa</taxon>
        <taxon>Platyhelminthes</taxon>
        <taxon>Trematoda</taxon>
        <taxon>Digenea</taxon>
        <taxon>Opisthorchiida</taxon>
        <taxon>Opisthorchiata</taxon>
        <taxon>Opisthorchiidae</taxon>
        <taxon>Opisthorchis</taxon>
    </lineage>
</organism>
<sequence>MIVRASPKFLSQIPRTPTAKKYCHSSPMYKVEEHLPVGIKAAQTRMTVPAATRKIKVVQKCEVGREMPNPDQSSGLTSLGVPGKSEFTQELRGTKFPRFKNIRQSIRNEDGGEQLKKAGVQPVDTTEARAIECQSRRNEGQVEGWSTRQQKRPNLQNTKRKQSVNQWKSCS</sequence>
<protein>
    <submittedName>
        <fullName evidence="2">Uncharacterized protein</fullName>
    </submittedName>
</protein>
<reference evidence="2 3" key="1">
    <citation type="journal article" date="2019" name="BMC Genomics">
        <title>New insights from Opisthorchis felineus genome: update on genomics of the epidemiologically important liver flukes.</title>
        <authorList>
            <person name="Ershov N.I."/>
            <person name="Mordvinov V.A."/>
            <person name="Prokhortchouk E.B."/>
            <person name="Pakharukova M.Y."/>
            <person name="Gunbin K.V."/>
            <person name="Ustyantsev K."/>
            <person name="Genaev M.A."/>
            <person name="Blinov A.G."/>
            <person name="Mazur A."/>
            <person name="Boulygina E."/>
            <person name="Tsygankova S."/>
            <person name="Khrameeva E."/>
            <person name="Chekanov N."/>
            <person name="Fan G."/>
            <person name="Xiao A."/>
            <person name="Zhang H."/>
            <person name="Xu X."/>
            <person name="Yang H."/>
            <person name="Solovyev V."/>
            <person name="Lee S.M."/>
            <person name="Liu X."/>
            <person name="Afonnikov D.A."/>
            <person name="Skryabin K.G."/>
        </authorList>
    </citation>
    <scope>NUCLEOTIDE SEQUENCE [LARGE SCALE GENOMIC DNA]</scope>
    <source>
        <strain evidence="2">AK-0245</strain>
        <tissue evidence="2">Whole organism</tissue>
    </source>
</reference>